<evidence type="ECO:0000259" key="2">
    <source>
        <dbReference type="Pfam" id="PF14330"/>
    </source>
</evidence>
<dbReference type="Proteomes" id="UP001201262">
    <property type="component" value="Unassembled WGS sequence"/>
</dbReference>
<evidence type="ECO:0000259" key="1">
    <source>
        <dbReference type="Pfam" id="PF07287"/>
    </source>
</evidence>
<dbReference type="InterPro" id="IPR010839">
    <property type="entry name" value="AtuA_N"/>
</dbReference>
<gene>
    <name evidence="3" type="ORF">BGW36DRAFT_392889</name>
</gene>
<name>A0AAD4Q627_9EURO</name>
<dbReference type="RefSeq" id="XP_046077829.1">
    <property type="nucleotide sequence ID" value="XM_046217749.1"/>
</dbReference>
<dbReference type="GeneID" id="70248036"/>
<proteinExistence type="predicted"/>
<dbReference type="InterPro" id="IPR025496">
    <property type="entry name" value="DUF4387"/>
</dbReference>
<feature type="domain" description="DUF4387" evidence="2">
    <location>
        <begin position="500"/>
        <end position="594"/>
    </location>
</feature>
<organism evidence="3 4">
    <name type="scientific">Talaromyces proteolyticus</name>
    <dbReference type="NCBI Taxonomy" id="1131652"/>
    <lineage>
        <taxon>Eukaryota</taxon>
        <taxon>Fungi</taxon>
        <taxon>Dikarya</taxon>
        <taxon>Ascomycota</taxon>
        <taxon>Pezizomycotina</taxon>
        <taxon>Eurotiomycetes</taxon>
        <taxon>Eurotiomycetidae</taxon>
        <taxon>Eurotiales</taxon>
        <taxon>Trichocomaceae</taxon>
        <taxon>Talaromyces</taxon>
        <taxon>Talaromyces sect. Bacilispori</taxon>
    </lineage>
</organism>
<dbReference type="Pfam" id="PF07287">
    <property type="entry name" value="AtuA"/>
    <property type="match status" value="1"/>
</dbReference>
<dbReference type="AlphaFoldDB" id="A0AAD4Q627"/>
<dbReference type="EMBL" id="JAJTJA010000001">
    <property type="protein sequence ID" value="KAH8705208.1"/>
    <property type="molecule type" value="Genomic_DNA"/>
</dbReference>
<sequence>MQDELRIFTPVGMLGYGFDESIFWSAVSDGVDAIICDSGSTDSGPAKLALGTMSCHREAYASELERFMLAAHHYRIPILIGSAGGDGSNDHVDVFVDIINEIVSRRQLRPMKVVKIYSEVSKDLVQSKLARGRITPCGEAVPQLFPEDVEEASRIVAQMGIEPYLKAMEEHPDFDVIIGGRSYDPAPYAAFCVHNGFTDLGLAWHMGKIMECGALCAKPKSREALAIIRHDSFDLRPLNPASRCTSVSVAAHTLYEKTRPDILIGPGGSLELQNATYEELSDNRTVRVRGARFIAVEEGQYTVKLEAARTRGYHSCFFGGFSDPILISKIDKFLQSVKDHVASVCKFTYDLKLTTYGLKDNIRRGLSPSIAIHGDARAETQDQATRVINAARIGCMHGSYPGQVASSGNFAMPSAPLDIPMGRVCEFCIYHLMPVDDPISLFPFTAEVIKKQDTDGEAADLMLPIHPKKKLQPVTNQNPESKSAKIGILNPPAPPGMTYLGELASVIRSKNAGPYELTFDIMFDSLAKYSHAKSSGALDVPRFAEIYSIKVSDIVAAVWWEPAMALKVTVKRPIVSGRFGETDTHGSCQHVKLLWVLIPCMDEHEKQ</sequence>
<protein>
    <recommendedName>
        <fullName evidence="5">Caib baif family enzyme</fullName>
    </recommendedName>
</protein>
<evidence type="ECO:0008006" key="5">
    <source>
        <dbReference type="Google" id="ProtNLM"/>
    </source>
</evidence>
<comment type="caution">
    <text evidence="3">The sequence shown here is derived from an EMBL/GenBank/DDBJ whole genome shotgun (WGS) entry which is preliminary data.</text>
</comment>
<dbReference type="Pfam" id="PF14330">
    <property type="entry name" value="DUF4387"/>
    <property type="match status" value="1"/>
</dbReference>
<evidence type="ECO:0000313" key="3">
    <source>
        <dbReference type="EMBL" id="KAH8705208.1"/>
    </source>
</evidence>
<reference evidence="3" key="1">
    <citation type="submission" date="2021-12" db="EMBL/GenBank/DDBJ databases">
        <title>Convergent genome expansion in fungi linked to evolution of root-endophyte symbiosis.</title>
        <authorList>
            <consortium name="DOE Joint Genome Institute"/>
            <person name="Ke Y.-H."/>
            <person name="Bonito G."/>
            <person name="Liao H.-L."/>
            <person name="Looney B."/>
            <person name="Rojas-Flechas A."/>
            <person name="Nash J."/>
            <person name="Hameed K."/>
            <person name="Schadt C."/>
            <person name="Martin F."/>
            <person name="Crous P.W."/>
            <person name="Miettinen O."/>
            <person name="Magnuson J.K."/>
            <person name="Labbe J."/>
            <person name="Jacobson D."/>
            <person name="Doktycz M.J."/>
            <person name="Veneault-Fourrey C."/>
            <person name="Kuo A."/>
            <person name="Mondo S."/>
            <person name="Calhoun S."/>
            <person name="Riley R."/>
            <person name="Ohm R."/>
            <person name="LaButti K."/>
            <person name="Andreopoulos B."/>
            <person name="Pangilinan J."/>
            <person name="Nolan M."/>
            <person name="Tritt A."/>
            <person name="Clum A."/>
            <person name="Lipzen A."/>
            <person name="Daum C."/>
            <person name="Barry K."/>
            <person name="Grigoriev I.V."/>
            <person name="Vilgalys R."/>
        </authorList>
    </citation>
    <scope>NUCLEOTIDE SEQUENCE</scope>
    <source>
        <strain evidence="3">PMI_201</strain>
    </source>
</reference>
<keyword evidence="4" id="KW-1185">Reference proteome</keyword>
<evidence type="ECO:0000313" key="4">
    <source>
        <dbReference type="Proteomes" id="UP001201262"/>
    </source>
</evidence>
<accession>A0AAD4Q627</accession>
<feature type="domain" description="Acyclic terpene utilisation N-terminal" evidence="1">
    <location>
        <begin position="31"/>
        <end position="216"/>
    </location>
</feature>